<dbReference type="Pfam" id="PF07686">
    <property type="entry name" value="V-set"/>
    <property type="match status" value="1"/>
</dbReference>
<feature type="domain" description="Ig-like" evidence="3">
    <location>
        <begin position="150"/>
        <end position="238"/>
    </location>
</feature>
<dbReference type="SMART" id="SM00409">
    <property type="entry name" value="IG"/>
    <property type="match status" value="1"/>
</dbReference>
<dbReference type="AlphaFoldDB" id="A0A8C1MVX2"/>
<evidence type="ECO:0000313" key="4">
    <source>
        <dbReference type="Ensembl" id="ENSCCRP00010082732.1"/>
    </source>
</evidence>
<evidence type="ECO:0000256" key="1">
    <source>
        <dbReference type="SAM" id="Phobius"/>
    </source>
</evidence>
<keyword evidence="1" id="KW-0812">Transmembrane</keyword>
<evidence type="ECO:0000256" key="2">
    <source>
        <dbReference type="SAM" id="SignalP"/>
    </source>
</evidence>
<organism evidence="4 5">
    <name type="scientific">Cyprinus carpio</name>
    <name type="common">Common carp</name>
    <dbReference type="NCBI Taxonomy" id="7962"/>
    <lineage>
        <taxon>Eukaryota</taxon>
        <taxon>Metazoa</taxon>
        <taxon>Chordata</taxon>
        <taxon>Craniata</taxon>
        <taxon>Vertebrata</taxon>
        <taxon>Euteleostomi</taxon>
        <taxon>Actinopterygii</taxon>
        <taxon>Neopterygii</taxon>
        <taxon>Teleostei</taxon>
        <taxon>Ostariophysi</taxon>
        <taxon>Cypriniformes</taxon>
        <taxon>Cyprinidae</taxon>
        <taxon>Cyprininae</taxon>
        <taxon>Cyprinus</taxon>
    </lineage>
</organism>
<dbReference type="Gene3D" id="2.60.40.10">
    <property type="entry name" value="Immunoglobulins"/>
    <property type="match status" value="2"/>
</dbReference>
<protein>
    <recommendedName>
        <fullName evidence="3">Ig-like domain-containing protein</fullName>
    </recommendedName>
</protein>
<keyword evidence="1" id="KW-1133">Transmembrane helix</keyword>
<dbReference type="SUPFAM" id="SSF48726">
    <property type="entry name" value="Immunoglobulin"/>
    <property type="match status" value="2"/>
</dbReference>
<evidence type="ECO:0000259" key="3">
    <source>
        <dbReference type="PROSITE" id="PS50835"/>
    </source>
</evidence>
<dbReference type="PROSITE" id="PS50835">
    <property type="entry name" value="IG_LIKE"/>
    <property type="match status" value="1"/>
</dbReference>
<feature type="transmembrane region" description="Helical" evidence="1">
    <location>
        <begin position="254"/>
        <end position="275"/>
    </location>
</feature>
<dbReference type="Ensembl" id="ENSCCRT00010091770.1">
    <property type="protein sequence ID" value="ENSCCRP00010082732.1"/>
    <property type="gene ID" value="ENSCCRG00010036154.1"/>
</dbReference>
<dbReference type="InterPro" id="IPR036179">
    <property type="entry name" value="Ig-like_dom_sf"/>
</dbReference>
<proteinExistence type="predicted"/>
<reference evidence="4" key="1">
    <citation type="submission" date="2025-08" db="UniProtKB">
        <authorList>
            <consortium name="Ensembl"/>
        </authorList>
    </citation>
    <scope>IDENTIFICATION</scope>
</reference>
<keyword evidence="5" id="KW-1185">Reference proteome</keyword>
<evidence type="ECO:0000313" key="5">
    <source>
        <dbReference type="Proteomes" id="UP000694427"/>
    </source>
</evidence>
<dbReference type="PANTHER" id="PTHR21063:SF4">
    <property type="entry name" value="CD48 ANTIGEN-RELATED"/>
    <property type="match status" value="1"/>
</dbReference>
<keyword evidence="2" id="KW-0732">Signal</keyword>
<name>A0A8C1MVX2_CYPCA</name>
<reference evidence="4" key="2">
    <citation type="submission" date="2025-09" db="UniProtKB">
        <authorList>
            <consortium name="Ensembl"/>
        </authorList>
    </citation>
    <scope>IDENTIFICATION</scope>
</reference>
<dbReference type="InterPro" id="IPR003599">
    <property type="entry name" value="Ig_sub"/>
</dbReference>
<feature type="chain" id="PRO_5034359983" description="Ig-like domain-containing protein" evidence="2">
    <location>
        <begin position="27"/>
        <end position="309"/>
    </location>
</feature>
<dbReference type="InterPro" id="IPR013783">
    <property type="entry name" value="Ig-like_fold"/>
</dbReference>
<feature type="signal peptide" evidence="2">
    <location>
        <begin position="1"/>
        <end position="26"/>
    </location>
</feature>
<keyword evidence="1" id="KW-0472">Membrane</keyword>
<dbReference type="PANTHER" id="PTHR21063">
    <property type="entry name" value="LFA-3"/>
    <property type="match status" value="1"/>
</dbReference>
<dbReference type="Proteomes" id="UP000694427">
    <property type="component" value="Unplaced"/>
</dbReference>
<sequence length="309" mass="33681">MNSSMFPNLTFLSFSLLLFTNDLCTSVRQRLIALITFLTGVFGDETEYVSVMEGDSVTLHTGVVKQKDDRILWYFGPENILIAQLNGKASSTKIYGRVAGRGTLDSQTGSLTITNISTTDSGLYNLKITSKNRVSYKTSIVTVYAHLPVPVIISNSSKCSSSSSSSSVSKCSLLCSVVNVSHVTLSWFKGNSSISSISVSDLSISLSLPLEVEHQDKNTFSCVLNNNISTQTTHLDISQLCQPCSCFGPTRPPVFLIPVLLCAVGLLIPTVAICFRKHRGGYQKANLMKSGHEAVLTIKEREHKIQEQV</sequence>
<dbReference type="InterPro" id="IPR013106">
    <property type="entry name" value="Ig_V-set"/>
</dbReference>
<dbReference type="InterPro" id="IPR007110">
    <property type="entry name" value="Ig-like_dom"/>
</dbReference>
<accession>A0A8C1MVX2</accession>